<gene>
    <name evidence="4" type="primary">Ervk7</name>
    <name evidence="4" type="ORF">ALOBEC_R16047</name>
</gene>
<dbReference type="SUPFAM" id="SSF56672">
    <property type="entry name" value="DNA/RNA polymerases"/>
    <property type="match status" value="1"/>
</dbReference>
<evidence type="ECO:0000313" key="5">
    <source>
        <dbReference type="Proteomes" id="UP000541332"/>
    </source>
</evidence>
<dbReference type="AlphaFoldDB" id="A0A7L4F9Y5"/>
<dbReference type="Gene3D" id="3.30.70.270">
    <property type="match status" value="1"/>
</dbReference>
<accession>A0A7L4F9Y5</accession>
<dbReference type="EC" id="3.1.26.4" evidence="2"/>
<feature type="non-terminal residue" evidence="4">
    <location>
        <position position="89"/>
    </location>
</feature>
<feature type="non-terminal residue" evidence="4">
    <location>
        <position position="1"/>
    </location>
</feature>
<dbReference type="GO" id="GO:0004523">
    <property type="term" value="F:RNA-DNA hybrid ribonuclease activity"/>
    <property type="evidence" value="ECO:0007669"/>
    <property type="project" value="UniProtKB-EC"/>
</dbReference>
<dbReference type="Pfam" id="PF00078">
    <property type="entry name" value="RVT_1"/>
    <property type="match status" value="1"/>
</dbReference>
<dbReference type="OrthoDB" id="9950135at2759"/>
<evidence type="ECO:0000256" key="1">
    <source>
        <dbReference type="ARBA" id="ARBA00010879"/>
    </source>
</evidence>
<dbReference type="InterPro" id="IPR051320">
    <property type="entry name" value="Viral_Replic_Matur_Polypro"/>
</dbReference>
<dbReference type="PANTHER" id="PTHR33064:SF29">
    <property type="entry name" value="PEPTIDASE A2 DOMAIN-CONTAINING PROTEIN-RELATED"/>
    <property type="match status" value="1"/>
</dbReference>
<comment type="similarity">
    <text evidence="1">Belongs to the beta type-B retroviral polymerase family. HERV class-II K(HML-2) pol subfamily.</text>
</comment>
<dbReference type="PANTHER" id="PTHR33064">
    <property type="entry name" value="POL PROTEIN"/>
    <property type="match status" value="1"/>
</dbReference>
<dbReference type="EMBL" id="VWYH01001930">
    <property type="protein sequence ID" value="NXW83795.1"/>
    <property type="molecule type" value="Genomic_DNA"/>
</dbReference>
<proteinExistence type="inferred from homology"/>
<dbReference type="InterPro" id="IPR043128">
    <property type="entry name" value="Rev_trsase/Diguanyl_cyclase"/>
</dbReference>
<dbReference type="InterPro" id="IPR043502">
    <property type="entry name" value="DNA/RNA_pol_sf"/>
</dbReference>
<evidence type="ECO:0000256" key="2">
    <source>
        <dbReference type="ARBA" id="ARBA00012180"/>
    </source>
</evidence>
<dbReference type="InterPro" id="IPR000477">
    <property type="entry name" value="RT_dom"/>
</dbReference>
<name>A0A7L4F9Y5_9COLU</name>
<sequence>TWQQKQYTFQVLPQGYKHSPSICHQMVAAVVASWSGTLTVYHYIDDLLLMAESRQEIEAAAESLQSHLQNRGWTINPRKIQGPSTTVQF</sequence>
<keyword evidence="5" id="KW-1185">Reference proteome</keyword>
<comment type="caution">
    <text evidence="4">The sequence shown here is derived from an EMBL/GenBank/DDBJ whole genome shotgun (WGS) entry which is preliminary data.</text>
</comment>
<protein>
    <recommendedName>
        <fullName evidence="2">ribonuclease H</fullName>
        <ecNumber evidence="2">3.1.26.4</ecNumber>
    </recommendedName>
</protein>
<feature type="domain" description="Reverse transcriptase" evidence="3">
    <location>
        <begin position="1"/>
        <end position="89"/>
    </location>
</feature>
<evidence type="ECO:0000313" key="4">
    <source>
        <dbReference type="EMBL" id="NXW83795.1"/>
    </source>
</evidence>
<reference evidence="4 5" key="1">
    <citation type="submission" date="2020-02" db="EMBL/GenBank/DDBJ databases">
        <title>Bird 10,000 Genomes (B10K) Project - Family phase.</title>
        <authorList>
            <person name="Zhang G."/>
        </authorList>
    </citation>
    <scope>NUCLEOTIDE SEQUENCE [LARGE SCALE GENOMIC DNA]</scope>
    <source>
        <strain evidence="4">B10K-DU-006-06</strain>
    </source>
</reference>
<dbReference type="PROSITE" id="PS50878">
    <property type="entry name" value="RT_POL"/>
    <property type="match status" value="1"/>
</dbReference>
<organism evidence="4 5">
    <name type="scientific">Pampusana beccarii</name>
    <name type="common">Western bronze ground-dove</name>
    <dbReference type="NCBI Taxonomy" id="2953425"/>
    <lineage>
        <taxon>Eukaryota</taxon>
        <taxon>Metazoa</taxon>
        <taxon>Chordata</taxon>
        <taxon>Craniata</taxon>
        <taxon>Vertebrata</taxon>
        <taxon>Euteleostomi</taxon>
        <taxon>Archelosauria</taxon>
        <taxon>Archosauria</taxon>
        <taxon>Dinosauria</taxon>
        <taxon>Saurischia</taxon>
        <taxon>Theropoda</taxon>
        <taxon>Coelurosauria</taxon>
        <taxon>Aves</taxon>
        <taxon>Neognathae</taxon>
        <taxon>Neoaves</taxon>
        <taxon>Columbimorphae</taxon>
        <taxon>Columbiformes</taxon>
        <taxon>Columbidae</taxon>
        <taxon>Pampusana</taxon>
    </lineage>
</organism>
<dbReference type="Proteomes" id="UP000541332">
    <property type="component" value="Unassembled WGS sequence"/>
</dbReference>
<evidence type="ECO:0000259" key="3">
    <source>
        <dbReference type="PROSITE" id="PS50878"/>
    </source>
</evidence>